<name>A0A371F2R3_MUCPR</name>
<protein>
    <submittedName>
        <fullName evidence="1">Uncharacterized protein</fullName>
    </submittedName>
</protein>
<comment type="caution">
    <text evidence="1">The sequence shown here is derived from an EMBL/GenBank/DDBJ whole genome shotgun (WGS) entry which is preliminary data.</text>
</comment>
<dbReference type="PANTHER" id="PTHR47481">
    <property type="match status" value="1"/>
</dbReference>
<sequence length="194" mass="22245">MASTIHNSYTRPSTFVQQIGIKLDTRNYLSWKQQVEEWEEIHKFFHTQMNAKSKQLRFELKTITKGEYPIAEYFARIQAIVDVLLSIGDLVSNRDHLDAVLDGLPKNTRLFNIALNLDILEVESMPLMHESKLEKSKSLIFPLSFYRNESVLSMSIPFITVPPFLSLTLGISKFERFIPSGKIIGSKNVHQTAS</sequence>
<dbReference type="OrthoDB" id="1745344at2759"/>
<feature type="non-terminal residue" evidence="1">
    <location>
        <position position="1"/>
    </location>
</feature>
<dbReference type="STRING" id="157652.A0A371F2R3"/>
<accession>A0A371F2R3</accession>
<dbReference type="Proteomes" id="UP000257109">
    <property type="component" value="Unassembled WGS sequence"/>
</dbReference>
<dbReference type="PANTHER" id="PTHR47481:SF30">
    <property type="entry name" value="CCHC-TYPE DOMAIN-CONTAINING PROTEIN"/>
    <property type="match status" value="1"/>
</dbReference>
<reference evidence="1" key="1">
    <citation type="submission" date="2018-05" db="EMBL/GenBank/DDBJ databases">
        <title>Draft genome of Mucuna pruriens seed.</title>
        <authorList>
            <person name="Nnadi N.E."/>
            <person name="Vos R."/>
            <person name="Hasami M.H."/>
            <person name="Devisetty U.K."/>
            <person name="Aguiy J.C."/>
        </authorList>
    </citation>
    <scope>NUCLEOTIDE SEQUENCE [LARGE SCALE GENOMIC DNA]</scope>
    <source>
        <strain evidence="1">JCA_2017</strain>
    </source>
</reference>
<keyword evidence="2" id="KW-1185">Reference proteome</keyword>
<gene>
    <name evidence="1" type="ORF">CR513_47903</name>
</gene>
<feature type="non-terminal residue" evidence="1">
    <location>
        <position position="194"/>
    </location>
</feature>
<evidence type="ECO:0000313" key="1">
    <source>
        <dbReference type="EMBL" id="RDX72590.1"/>
    </source>
</evidence>
<organism evidence="1 2">
    <name type="scientific">Mucuna pruriens</name>
    <name type="common">Velvet bean</name>
    <name type="synonym">Dolichos pruriens</name>
    <dbReference type="NCBI Taxonomy" id="157652"/>
    <lineage>
        <taxon>Eukaryota</taxon>
        <taxon>Viridiplantae</taxon>
        <taxon>Streptophyta</taxon>
        <taxon>Embryophyta</taxon>
        <taxon>Tracheophyta</taxon>
        <taxon>Spermatophyta</taxon>
        <taxon>Magnoliopsida</taxon>
        <taxon>eudicotyledons</taxon>
        <taxon>Gunneridae</taxon>
        <taxon>Pentapetalae</taxon>
        <taxon>rosids</taxon>
        <taxon>fabids</taxon>
        <taxon>Fabales</taxon>
        <taxon>Fabaceae</taxon>
        <taxon>Papilionoideae</taxon>
        <taxon>50 kb inversion clade</taxon>
        <taxon>NPAAA clade</taxon>
        <taxon>indigoferoid/millettioid clade</taxon>
        <taxon>Phaseoleae</taxon>
        <taxon>Mucuna</taxon>
    </lineage>
</organism>
<evidence type="ECO:0000313" key="2">
    <source>
        <dbReference type="Proteomes" id="UP000257109"/>
    </source>
</evidence>
<dbReference type="AlphaFoldDB" id="A0A371F2R3"/>
<proteinExistence type="predicted"/>
<dbReference type="EMBL" id="QJKJ01010852">
    <property type="protein sequence ID" value="RDX72590.1"/>
    <property type="molecule type" value="Genomic_DNA"/>
</dbReference>